<evidence type="ECO:0000256" key="3">
    <source>
        <dbReference type="ARBA" id="ARBA00022771"/>
    </source>
</evidence>
<evidence type="ECO:0000256" key="1">
    <source>
        <dbReference type="ARBA" id="ARBA00022723"/>
    </source>
</evidence>
<gene>
    <name evidence="8" type="ORF">OKIOD_LOCUS2520</name>
</gene>
<sequence>MEPEVVEDDFQRFQKENHDKWKLIDESLEKCLEIDGQGESVSFQLNRLKHLLTKVSKFEDFRFHWSSLRNCYENGQRIKKKDSSTDPMEELLSPNSISKDSNSTSSDVSAQECSADNNEEKIKSDDTIEIDTNNTNENSNGAASLMEIFGKAGFPNGIPGLPVQALNGQIQNPIQALFAGQNRPSLSELVSTTSSILRENSMNSLNIAKAMAPEQNVPETVLKVCTHCGKGFDDELQLLEHVQKEVQCQEKLRMIGLRFCLVCRKPYDNIRKCKTHYTNYRNSSVNPREKSRFLHRILADIIRFPSAKDLEDYGPRMPLTPDSLGQVNRHQAYQKEIQLPQIPQKCRACDQTCSSHSDLLGHLVMTENCLAQYKIIGKLYCFVCDKSFEHEKQAETHYRNSLYSGHQQNRSIHKQYFDLIRERKTPGKRISKLPANLSDYSMDFFSGNQSATVSTSNSPPQNNPISMTPLFDPSSASTLPVPKPINELMCLICKEKFPSEEARFAHLSDPTVACHTETPLTFKTVCILCIKDCETEQKLSAHLRLHRNEWHQKYYELFYRKRPGKKRRLSDDIDMHSASLSQFISQNYANETNLIPNSSSSMPNPLQLPNSLFNTNVAKTEPLSEFPTLLEFSGHSPMQTLPPVSSTPLSPGLKTEPGVQLNA</sequence>
<proteinExistence type="predicted"/>
<dbReference type="EMBL" id="OU015568">
    <property type="protein sequence ID" value="CAG5085674.1"/>
    <property type="molecule type" value="Genomic_DNA"/>
</dbReference>
<evidence type="ECO:0000256" key="5">
    <source>
        <dbReference type="PROSITE-ProRule" id="PRU00042"/>
    </source>
</evidence>
<reference evidence="8 9" key="1">
    <citation type="submission" date="2021-04" db="EMBL/GenBank/DDBJ databases">
        <authorList>
            <person name="Bliznina A."/>
        </authorList>
    </citation>
    <scope>NUCLEOTIDE SEQUENCE [LARGE SCALE GENOMIC DNA]</scope>
</reference>
<keyword evidence="3 5" id="KW-0863">Zinc-finger</keyword>
<feature type="region of interest" description="Disordered" evidence="6">
    <location>
        <begin position="637"/>
        <end position="663"/>
    </location>
</feature>
<dbReference type="SMART" id="SM00355">
    <property type="entry name" value="ZnF_C2H2"/>
    <property type="match status" value="5"/>
</dbReference>
<evidence type="ECO:0000313" key="8">
    <source>
        <dbReference type="EMBL" id="CAG5085674.1"/>
    </source>
</evidence>
<feature type="region of interest" description="Disordered" evidence="6">
    <location>
        <begin position="76"/>
        <end position="138"/>
    </location>
</feature>
<evidence type="ECO:0000256" key="4">
    <source>
        <dbReference type="ARBA" id="ARBA00022833"/>
    </source>
</evidence>
<accession>A0ABN7RWL4</accession>
<dbReference type="PANTHER" id="PTHR24409">
    <property type="entry name" value="ZINC FINGER PROTEIN 142"/>
    <property type="match status" value="1"/>
</dbReference>
<keyword evidence="9" id="KW-1185">Reference proteome</keyword>
<keyword evidence="2" id="KW-0677">Repeat</keyword>
<keyword evidence="4" id="KW-0862">Zinc</keyword>
<evidence type="ECO:0000313" key="9">
    <source>
        <dbReference type="Proteomes" id="UP001158576"/>
    </source>
</evidence>
<evidence type="ECO:0000256" key="6">
    <source>
        <dbReference type="SAM" id="MobiDB-lite"/>
    </source>
</evidence>
<evidence type="ECO:0000259" key="7">
    <source>
        <dbReference type="PROSITE" id="PS50157"/>
    </source>
</evidence>
<dbReference type="InterPro" id="IPR013087">
    <property type="entry name" value="Znf_C2H2_type"/>
</dbReference>
<dbReference type="PROSITE" id="PS00028">
    <property type="entry name" value="ZINC_FINGER_C2H2_1"/>
    <property type="match status" value="1"/>
</dbReference>
<dbReference type="SUPFAM" id="SSF57667">
    <property type="entry name" value="beta-beta-alpha zinc fingers"/>
    <property type="match status" value="1"/>
</dbReference>
<evidence type="ECO:0000256" key="2">
    <source>
        <dbReference type="ARBA" id="ARBA00022737"/>
    </source>
</evidence>
<feature type="compositionally biased region" description="Low complexity" evidence="6">
    <location>
        <begin position="93"/>
        <end position="109"/>
    </location>
</feature>
<keyword evidence="1" id="KW-0479">Metal-binding</keyword>
<organism evidence="8 9">
    <name type="scientific">Oikopleura dioica</name>
    <name type="common">Tunicate</name>
    <dbReference type="NCBI Taxonomy" id="34765"/>
    <lineage>
        <taxon>Eukaryota</taxon>
        <taxon>Metazoa</taxon>
        <taxon>Chordata</taxon>
        <taxon>Tunicata</taxon>
        <taxon>Appendicularia</taxon>
        <taxon>Copelata</taxon>
        <taxon>Oikopleuridae</taxon>
        <taxon>Oikopleura</taxon>
    </lineage>
</organism>
<dbReference type="Proteomes" id="UP001158576">
    <property type="component" value="Chromosome PAR"/>
</dbReference>
<feature type="domain" description="C2H2-type" evidence="7">
    <location>
        <begin position="379"/>
        <end position="408"/>
    </location>
</feature>
<dbReference type="Pfam" id="PF12874">
    <property type="entry name" value="zf-met"/>
    <property type="match status" value="1"/>
</dbReference>
<dbReference type="InterPro" id="IPR036236">
    <property type="entry name" value="Znf_C2H2_sf"/>
</dbReference>
<protein>
    <submittedName>
        <fullName evidence="8">Oidioi.mRNA.OKI2018_I69.PAR.g10962.t1.cds</fullName>
    </submittedName>
</protein>
<feature type="domain" description="C2H2-type" evidence="7">
    <location>
        <begin position="223"/>
        <end position="252"/>
    </location>
</feature>
<feature type="compositionally biased region" description="Low complexity" evidence="6">
    <location>
        <begin position="641"/>
        <end position="651"/>
    </location>
</feature>
<dbReference type="PANTHER" id="PTHR24409:SF424">
    <property type="entry name" value="ZINC FINGER PROTEIN INDRA"/>
    <property type="match status" value="1"/>
</dbReference>
<name>A0ABN7RWL4_OIKDI</name>
<dbReference type="PROSITE" id="PS50157">
    <property type="entry name" value="ZINC_FINGER_C2H2_2"/>
    <property type="match status" value="2"/>
</dbReference>